<evidence type="ECO:0000259" key="16">
    <source>
        <dbReference type="Pfam" id="PF05347"/>
    </source>
</evidence>
<dbReference type="InterPro" id="IPR045292">
    <property type="entry name" value="Complex1_LYR_NDUFB9_LYRM3"/>
</dbReference>
<reference evidence="17 18" key="1">
    <citation type="submission" date="2015-07" db="EMBL/GenBank/DDBJ databases">
        <title>The genome of Melipona quadrifasciata.</title>
        <authorList>
            <person name="Pan H."/>
            <person name="Kapheim K."/>
        </authorList>
    </citation>
    <scope>NUCLEOTIDE SEQUENCE [LARGE SCALE GENOMIC DNA]</scope>
    <source>
        <strain evidence="17">0111107301</strain>
        <tissue evidence="17">Whole body</tissue>
    </source>
</reference>
<evidence type="ECO:0000313" key="17">
    <source>
        <dbReference type="EMBL" id="KOX68112.1"/>
    </source>
</evidence>
<evidence type="ECO:0000256" key="6">
    <source>
        <dbReference type="ARBA" id="ARBA00022448"/>
    </source>
</evidence>
<evidence type="ECO:0000256" key="12">
    <source>
        <dbReference type="ARBA" id="ARBA00023128"/>
    </source>
</evidence>
<evidence type="ECO:0000256" key="9">
    <source>
        <dbReference type="ARBA" id="ARBA00022792"/>
    </source>
</evidence>
<comment type="subcellular location">
    <subcellularLocation>
        <location evidence="2">Mitochondrion inner membrane</location>
        <topology evidence="2">Peripheral membrane protein</topology>
        <orientation evidence="2">Matrix side</orientation>
    </subcellularLocation>
</comment>
<keyword evidence="13" id="KW-0472">Membrane</keyword>
<evidence type="ECO:0000256" key="5">
    <source>
        <dbReference type="ARBA" id="ARBA00018684"/>
    </source>
</evidence>
<evidence type="ECO:0000256" key="1">
    <source>
        <dbReference type="ARBA" id="ARBA00002920"/>
    </source>
</evidence>
<evidence type="ECO:0000256" key="10">
    <source>
        <dbReference type="ARBA" id="ARBA00022982"/>
    </source>
</evidence>
<dbReference type="GO" id="GO:0006120">
    <property type="term" value="P:mitochondrial electron transport, NADH to ubiquinone"/>
    <property type="evidence" value="ECO:0007669"/>
    <property type="project" value="InterPro"/>
</dbReference>
<keyword evidence="6" id="KW-0813">Transport</keyword>
<evidence type="ECO:0000256" key="7">
    <source>
        <dbReference type="ARBA" id="ARBA00022553"/>
    </source>
</evidence>
<gene>
    <name evidence="17" type="ORF">WN51_08020</name>
</gene>
<evidence type="ECO:0000256" key="8">
    <source>
        <dbReference type="ARBA" id="ARBA00022660"/>
    </source>
</evidence>
<keyword evidence="9" id="KW-0999">Mitochondrion inner membrane</keyword>
<evidence type="ECO:0000256" key="11">
    <source>
        <dbReference type="ARBA" id="ARBA00022990"/>
    </source>
</evidence>
<evidence type="ECO:0000256" key="2">
    <source>
        <dbReference type="ARBA" id="ARBA00004443"/>
    </source>
</evidence>
<accession>A0A0N0BBY1</accession>
<comment type="similarity">
    <text evidence="3">Belongs to the complex I LYR family.</text>
</comment>
<organism evidence="17 18">
    <name type="scientific">Melipona quadrifasciata</name>
    <dbReference type="NCBI Taxonomy" id="166423"/>
    <lineage>
        <taxon>Eukaryota</taxon>
        <taxon>Metazoa</taxon>
        <taxon>Ecdysozoa</taxon>
        <taxon>Arthropoda</taxon>
        <taxon>Hexapoda</taxon>
        <taxon>Insecta</taxon>
        <taxon>Pterygota</taxon>
        <taxon>Neoptera</taxon>
        <taxon>Endopterygota</taxon>
        <taxon>Hymenoptera</taxon>
        <taxon>Apocrita</taxon>
        <taxon>Aculeata</taxon>
        <taxon>Apoidea</taxon>
        <taxon>Anthophila</taxon>
        <taxon>Apidae</taxon>
        <taxon>Melipona</taxon>
    </lineage>
</organism>
<comment type="subunit">
    <text evidence="4">Mammalian complex I is composed of 45 different subunits.</text>
</comment>
<evidence type="ECO:0000256" key="15">
    <source>
        <dbReference type="ARBA" id="ARBA00032528"/>
    </source>
</evidence>
<keyword evidence="12" id="KW-0496">Mitochondrion</keyword>
<sequence>MAQLPSPFISHTRKVCSLYKRALRALEDMNIKRHEYRYNAVLLRQRFEENRNIRDLRIAKELLLAAEEELFQNKHPDPSVFPNSPGGIAHGRFRVPPDSVMDFWDPIEKARYPKYFAEREKLKEEYVKLYKKLYANPPKSTEEVNPTK</sequence>
<dbReference type="STRING" id="166423.A0A0N0BBY1"/>
<evidence type="ECO:0000256" key="13">
    <source>
        <dbReference type="ARBA" id="ARBA00023136"/>
    </source>
</evidence>
<dbReference type="GO" id="GO:0005743">
    <property type="term" value="C:mitochondrial inner membrane"/>
    <property type="evidence" value="ECO:0007669"/>
    <property type="project" value="UniProtKB-SubCell"/>
</dbReference>
<dbReference type="PANTHER" id="PTHR12868">
    <property type="entry name" value="NADH-UBIQUINONE OXIDOREDUCTASE B22 SUBUNIT"/>
    <property type="match status" value="1"/>
</dbReference>
<comment type="function">
    <text evidence="1">Accessory subunit of the mitochondrial membrane respiratory chain NADH dehydrogenase (Complex I), that is believed to be not involved in catalysis. Complex I functions in the transfer of electrons from NADH to the respiratory chain. The immediate electron acceptor for the enzyme is believed to be ubiquinone.</text>
</comment>
<keyword evidence="11" id="KW-0007">Acetylation</keyword>
<dbReference type="CDD" id="cd20263">
    <property type="entry name" value="Complex1_LYR_NDUFB9_LYRM3"/>
    <property type="match status" value="1"/>
</dbReference>
<keyword evidence="8" id="KW-0679">Respiratory chain</keyword>
<dbReference type="Proteomes" id="UP000053105">
    <property type="component" value="Unassembled WGS sequence"/>
</dbReference>
<dbReference type="OrthoDB" id="13598at2759"/>
<dbReference type="EMBL" id="KQ435951">
    <property type="protein sequence ID" value="KOX68112.1"/>
    <property type="molecule type" value="Genomic_DNA"/>
</dbReference>
<evidence type="ECO:0000256" key="4">
    <source>
        <dbReference type="ARBA" id="ARBA00011790"/>
    </source>
</evidence>
<dbReference type="InterPro" id="IPR033034">
    <property type="entry name" value="NDUFB9"/>
</dbReference>
<feature type="domain" description="Complex 1 LYR protein" evidence="16">
    <location>
        <begin position="13"/>
        <end position="70"/>
    </location>
</feature>
<keyword evidence="17" id="KW-0830">Ubiquinone</keyword>
<keyword evidence="10" id="KW-0249">Electron transport</keyword>
<dbReference type="AlphaFoldDB" id="A0A0N0BBY1"/>
<proteinExistence type="inferred from homology"/>
<keyword evidence="7" id="KW-0597">Phosphoprotein</keyword>
<dbReference type="PANTHER" id="PTHR12868:SF0">
    <property type="entry name" value="NADH DEHYDROGENASE [UBIQUINONE] 1 BETA SUBCOMPLEX SUBUNIT 9"/>
    <property type="match status" value="1"/>
</dbReference>
<evidence type="ECO:0000313" key="18">
    <source>
        <dbReference type="Proteomes" id="UP000053105"/>
    </source>
</evidence>
<evidence type="ECO:0000256" key="3">
    <source>
        <dbReference type="ARBA" id="ARBA00009508"/>
    </source>
</evidence>
<protein>
    <recommendedName>
        <fullName evidence="5">NADH dehydrogenase [ubiquinone] 1 beta subcomplex subunit 9</fullName>
    </recommendedName>
    <alternativeName>
        <fullName evidence="14">Complex I-B22</fullName>
    </alternativeName>
    <alternativeName>
        <fullName evidence="15">NADH-ubiquinone oxidoreductase B22 subunit</fullName>
    </alternativeName>
</protein>
<evidence type="ECO:0000256" key="14">
    <source>
        <dbReference type="ARBA" id="ARBA00030192"/>
    </source>
</evidence>
<name>A0A0N0BBY1_9HYME</name>
<dbReference type="InterPro" id="IPR008011">
    <property type="entry name" value="Complex1_LYR_dom"/>
</dbReference>
<keyword evidence="18" id="KW-1185">Reference proteome</keyword>
<dbReference type="Pfam" id="PF05347">
    <property type="entry name" value="Complex1_LYR"/>
    <property type="match status" value="1"/>
</dbReference>